<keyword evidence="7" id="KW-1185">Reference proteome</keyword>
<comment type="subcellular location">
    <subcellularLocation>
        <location evidence="1">Membrane</location>
        <topology evidence="1">Multi-pass membrane protein</topology>
    </subcellularLocation>
</comment>
<evidence type="ECO:0000256" key="5">
    <source>
        <dbReference type="SAM" id="Phobius"/>
    </source>
</evidence>
<feature type="transmembrane region" description="Helical" evidence="5">
    <location>
        <begin position="75"/>
        <end position="100"/>
    </location>
</feature>
<feature type="transmembrane region" description="Helical" evidence="5">
    <location>
        <begin position="304"/>
        <end position="326"/>
    </location>
</feature>
<feature type="transmembrane region" description="Helical" evidence="5">
    <location>
        <begin position="49"/>
        <end position="69"/>
    </location>
</feature>
<dbReference type="EMBL" id="JBFXLS010000002">
    <property type="protein sequence ID" value="KAL2834185.1"/>
    <property type="molecule type" value="Genomic_DNA"/>
</dbReference>
<dbReference type="PANTHER" id="PTHR23501">
    <property type="entry name" value="MAJOR FACILITATOR SUPERFAMILY"/>
    <property type="match status" value="1"/>
</dbReference>
<comment type="caution">
    <text evidence="6">The sequence shown here is derived from an EMBL/GenBank/DDBJ whole genome shotgun (WGS) entry which is preliminary data.</text>
</comment>
<feature type="transmembrane region" description="Helical" evidence="5">
    <location>
        <begin position="266"/>
        <end position="284"/>
    </location>
</feature>
<feature type="transmembrane region" description="Helical" evidence="5">
    <location>
        <begin position="107"/>
        <end position="126"/>
    </location>
</feature>
<feature type="transmembrane region" description="Helical" evidence="5">
    <location>
        <begin position="214"/>
        <end position="231"/>
    </location>
</feature>
<gene>
    <name evidence="6" type="ORF">BDW59DRAFT_168545</name>
</gene>
<evidence type="ECO:0000256" key="3">
    <source>
        <dbReference type="ARBA" id="ARBA00022989"/>
    </source>
</evidence>
<sequence>MSVLYSKLPTKHRGLDANIVVTASSAFRLCTCAFQFGFAKLYTFLSIKVAFVASNVIFLVSLLLCATAASLPMFIFGRAVTSLGFAGELAGCFAVTVQILPLNQQPVINLPIGTVSLAAMLFLFSDPEATQEHDLTLTQKIRELDLVSNCLFIPSLTALFIALSWAGTKYSWSDRKVIGLFIVFAVLLAAFIFNQYHYGDSAAIPFHIIKNYNVIAGFIFMTCTNSITNILEWALARYYALFMIFASICMPVTAGLMIMYDPHTSLAQIILYSGFAGISGGISFQGSQSAVQILLSTADVNLGISVILFGQSIGPAIFIAIAQVIFMNQLLSSLEDIHGLGDIMNEVTVQQLDTVLGAINRSLTHTWYLTVALACTTIVGSLLVEWRSVKQKQS</sequence>
<dbReference type="Gene3D" id="1.20.1250.20">
    <property type="entry name" value="MFS general substrate transporter like domains"/>
    <property type="match status" value="2"/>
</dbReference>
<keyword evidence="3 5" id="KW-1133">Transmembrane helix</keyword>
<keyword evidence="4 5" id="KW-0472">Membrane</keyword>
<dbReference type="SUPFAM" id="SSF103473">
    <property type="entry name" value="MFS general substrate transporter"/>
    <property type="match status" value="1"/>
</dbReference>
<name>A0ABR4J2H9_9EURO</name>
<dbReference type="InterPro" id="IPR036259">
    <property type="entry name" value="MFS_trans_sf"/>
</dbReference>
<feature type="transmembrane region" description="Helical" evidence="5">
    <location>
        <begin position="366"/>
        <end position="384"/>
    </location>
</feature>
<reference evidence="6 7" key="1">
    <citation type="submission" date="2024-07" db="EMBL/GenBank/DDBJ databases">
        <title>Section-level genome sequencing and comparative genomics of Aspergillus sections Usti and Cavernicolus.</title>
        <authorList>
            <consortium name="Lawrence Berkeley National Laboratory"/>
            <person name="Nybo J.L."/>
            <person name="Vesth T.C."/>
            <person name="Theobald S."/>
            <person name="Frisvad J.C."/>
            <person name="Larsen T.O."/>
            <person name="Kjaerboelling I."/>
            <person name="Rothschild-Mancinelli K."/>
            <person name="Lyhne E.K."/>
            <person name="Kogle M.E."/>
            <person name="Barry K."/>
            <person name="Clum A."/>
            <person name="Na H."/>
            <person name="Ledsgaard L."/>
            <person name="Lin J."/>
            <person name="Lipzen A."/>
            <person name="Kuo A."/>
            <person name="Riley R."/>
            <person name="Mondo S."/>
            <person name="LaButti K."/>
            <person name="Haridas S."/>
            <person name="Pangalinan J."/>
            <person name="Salamov A.A."/>
            <person name="Simmons B.A."/>
            <person name="Magnuson J.K."/>
            <person name="Chen J."/>
            <person name="Drula E."/>
            <person name="Henrissat B."/>
            <person name="Wiebenga A."/>
            <person name="Lubbers R.J."/>
            <person name="Gomes A.C."/>
            <person name="Makela M.R."/>
            <person name="Stajich J."/>
            <person name="Grigoriev I.V."/>
            <person name="Mortensen U.H."/>
            <person name="De vries R.P."/>
            <person name="Baker S.E."/>
            <person name="Andersen M.R."/>
        </authorList>
    </citation>
    <scope>NUCLEOTIDE SEQUENCE [LARGE SCALE GENOMIC DNA]</scope>
    <source>
        <strain evidence="6 7">CBS 600.67</strain>
    </source>
</reference>
<evidence type="ECO:0000256" key="1">
    <source>
        <dbReference type="ARBA" id="ARBA00004141"/>
    </source>
</evidence>
<protein>
    <submittedName>
        <fullName evidence="6">Major facilitator superfamily domain-containing protein</fullName>
    </submittedName>
</protein>
<evidence type="ECO:0000313" key="7">
    <source>
        <dbReference type="Proteomes" id="UP001610335"/>
    </source>
</evidence>
<proteinExistence type="predicted"/>
<keyword evidence="2 5" id="KW-0812">Transmembrane</keyword>
<dbReference type="Proteomes" id="UP001610335">
    <property type="component" value="Unassembled WGS sequence"/>
</dbReference>
<accession>A0ABR4J2H9</accession>
<evidence type="ECO:0000256" key="4">
    <source>
        <dbReference type="ARBA" id="ARBA00023136"/>
    </source>
</evidence>
<dbReference type="PANTHER" id="PTHR23501:SF199">
    <property type="entry name" value="MFS EFFLUX TRANSPORTER INPD-RELATED"/>
    <property type="match status" value="1"/>
</dbReference>
<feature type="transmembrane region" description="Helical" evidence="5">
    <location>
        <begin position="146"/>
        <end position="165"/>
    </location>
</feature>
<feature type="transmembrane region" description="Helical" evidence="5">
    <location>
        <begin position="238"/>
        <end position="260"/>
    </location>
</feature>
<feature type="transmembrane region" description="Helical" evidence="5">
    <location>
        <begin position="20"/>
        <end position="42"/>
    </location>
</feature>
<organism evidence="6 7">
    <name type="scientific">Aspergillus cavernicola</name>
    <dbReference type="NCBI Taxonomy" id="176166"/>
    <lineage>
        <taxon>Eukaryota</taxon>
        <taxon>Fungi</taxon>
        <taxon>Dikarya</taxon>
        <taxon>Ascomycota</taxon>
        <taxon>Pezizomycotina</taxon>
        <taxon>Eurotiomycetes</taxon>
        <taxon>Eurotiomycetidae</taxon>
        <taxon>Eurotiales</taxon>
        <taxon>Aspergillaceae</taxon>
        <taxon>Aspergillus</taxon>
        <taxon>Aspergillus subgen. Nidulantes</taxon>
    </lineage>
</organism>
<feature type="transmembrane region" description="Helical" evidence="5">
    <location>
        <begin position="177"/>
        <end position="194"/>
    </location>
</feature>
<evidence type="ECO:0000313" key="6">
    <source>
        <dbReference type="EMBL" id="KAL2834185.1"/>
    </source>
</evidence>
<evidence type="ECO:0000256" key="2">
    <source>
        <dbReference type="ARBA" id="ARBA00022692"/>
    </source>
</evidence>